<keyword evidence="9" id="KW-0325">Glycoprotein</keyword>
<keyword evidence="14" id="KW-1185">Reference proteome</keyword>
<gene>
    <name evidence="13" type="ORF">PECUL_23A023585</name>
</gene>
<dbReference type="GO" id="GO:0005886">
    <property type="term" value="C:plasma membrane"/>
    <property type="evidence" value="ECO:0007669"/>
    <property type="project" value="UniProtKB-SubCell"/>
</dbReference>
<dbReference type="InterPro" id="IPR000068">
    <property type="entry name" value="GPCR_3_Ca_sens_rcpt-rel"/>
</dbReference>
<dbReference type="EMBL" id="OW240914">
    <property type="protein sequence ID" value="CAH2272622.1"/>
    <property type="molecule type" value="Genomic_DNA"/>
</dbReference>
<keyword evidence="4 11" id="KW-0732">Signal</keyword>
<accession>A0AAD1RIX0</accession>
<dbReference type="InterPro" id="IPR028082">
    <property type="entry name" value="Peripla_BP_I"/>
</dbReference>
<feature type="domain" description="Receptor ligand binding region" evidence="12">
    <location>
        <begin position="98"/>
        <end position="490"/>
    </location>
</feature>
<keyword evidence="8 13" id="KW-0675">Receptor</keyword>
<reference evidence="13" key="1">
    <citation type="submission" date="2022-03" db="EMBL/GenBank/DDBJ databases">
        <authorList>
            <person name="Alioto T."/>
            <person name="Alioto T."/>
            <person name="Gomez Garrido J."/>
        </authorList>
    </citation>
    <scope>NUCLEOTIDE SEQUENCE</scope>
</reference>
<evidence type="ECO:0000256" key="5">
    <source>
        <dbReference type="ARBA" id="ARBA00022989"/>
    </source>
</evidence>
<evidence type="ECO:0000256" key="8">
    <source>
        <dbReference type="ARBA" id="ARBA00023170"/>
    </source>
</evidence>
<evidence type="ECO:0000256" key="2">
    <source>
        <dbReference type="ARBA" id="ARBA00022475"/>
    </source>
</evidence>
<keyword evidence="3" id="KW-0812">Transmembrane</keyword>
<dbReference type="InterPro" id="IPR001828">
    <property type="entry name" value="ANF_lig-bd_rcpt"/>
</dbReference>
<feature type="signal peptide" evidence="11">
    <location>
        <begin position="1"/>
        <end position="25"/>
    </location>
</feature>
<dbReference type="GO" id="GO:0004930">
    <property type="term" value="F:G protein-coupled receptor activity"/>
    <property type="evidence" value="ECO:0007669"/>
    <property type="project" value="UniProtKB-KW"/>
</dbReference>
<keyword evidence="7" id="KW-0472">Membrane</keyword>
<comment type="subcellular location">
    <subcellularLocation>
        <location evidence="1">Cell membrane</location>
        <topology evidence="1">Multi-pass membrane protein</topology>
    </subcellularLocation>
</comment>
<evidence type="ECO:0000256" key="3">
    <source>
        <dbReference type="ARBA" id="ARBA00022692"/>
    </source>
</evidence>
<dbReference type="PANTHER" id="PTHR24061">
    <property type="entry name" value="CALCIUM-SENSING RECEPTOR-RELATED"/>
    <property type="match status" value="1"/>
</dbReference>
<dbReference type="FunFam" id="3.40.50.2300:FF:000728">
    <property type="entry name" value="Uncharacterized protein"/>
    <property type="match status" value="1"/>
</dbReference>
<dbReference type="Gene3D" id="3.40.50.2300">
    <property type="match status" value="2"/>
</dbReference>
<proteinExistence type="predicted"/>
<dbReference type="FunFam" id="3.40.50.2300:FF:000016">
    <property type="entry name" value="Taste 1 receptor member 2"/>
    <property type="match status" value="1"/>
</dbReference>
<evidence type="ECO:0000313" key="13">
    <source>
        <dbReference type="EMBL" id="CAH2272622.1"/>
    </source>
</evidence>
<keyword evidence="2" id="KW-1003">Cell membrane</keyword>
<protein>
    <submittedName>
        <fullName evidence="13">Extracellular calcium-sensing receptor-like</fullName>
    </submittedName>
</protein>
<evidence type="ECO:0000256" key="10">
    <source>
        <dbReference type="ARBA" id="ARBA00023224"/>
    </source>
</evidence>
<feature type="chain" id="PRO_5042191874" evidence="11">
    <location>
        <begin position="26"/>
        <end position="566"/>
    </location>
</feature>
<name>A0AAD1RIX0_PELCU</name>
<evidence type="ECO:0000256" key="9">
    <source>
        <dbReference type="ARBA" id="ARBA00023180"/>
    </source>
</evidence>
<evidence type="ECO:0000313" key="14">
    <source>
        <dbReference type="Proteomes" id="UP001295444"/>
    </source>
</evidence>
<dbReference type="Pfam" id="PF01094">
    <property type="entry name" value="ANF_receptor"/>
    <property type="match status" value="1"/>
</dbReference>
<evidence type="ECO:0000256" key="11">
    <source>
        <dbReference type="SAM" id="SignalP"/>
    </source>
</evidence>
<dbReference type="Proteomes" id="UP001295444">
    <property type="component" value="Chromosome 03"/>
</dbReference>
<dbReference type="PRINTS" id="PR00592">
    <property type="entry name" value="CASENSINGR"/>
</dbReference>
<dbReference type="PRINTS" id="PR00248">
    <property type="entry name" value="GPCRMGR"/>
</dbReference>
<sequence length="566" mass="63336">MIKGPLNITISLLLSLLWALPCIFAGNISTDVGPNLGCHLSPPLITGNLSRPGDIVIGGMFLIHVDRLYSKMDFKNRPDLKCQTMQLTSDKVLGCSFQAMIFAMEKINANSDLLPNITLGFKIFDTCSAMRRAVEGTFWMLSGGSKSIPNYQWQEKTHLAGIIGDSGSVRSILMAQILGIYRYPQISYFASSPILSNRNQFPSFFRTIPSDEFQSRGLAQLVTYFGWSWVGLLAIDNDYGLLGIQVIKEELLMSGACVAFVENILTNLPNRNAPQIVKTIRESTARVIVVVSATFDFIPVLEELLRQNVSGKIWVASESWSTSALLTSKRFQEILVGTIGFAIHSGWMLGFTEYLNSFHPSKYPDDDFAIDLWEHIFSCDWLEKRNNRTTQECTGGEKLESYITKPDFRLSFNVYTSVYTFAWALQSLLQCKSGSGPFHEGECANISSFRPWCQLLHYVKNTNFQADDKTRIFFNHNGDPPAIYDIVNWQLGTSGDLEQMLLSAISAHGTCGRITNRIHAYCEKLQPSSPGPVDSLRNSQESADLACIRCNFAVPMFFVNKVINKL</sequence>
<evidence type="ECO:0000259" key="12">
    <source>
        <dbReference type="Pfam" id="PF01094"/>
    </source>
</evidence>
<dbReference type="SUPFAM" id="SSF53822">
    <property type="entry name" value="Periplasmic binding protein-like I"/>
    <property type="match status" value="1"/>
</dbReference>
<dbReference type="InterPro" id="IPR000337">
    <property type="entry name" value="GPCR_3"/>
</dbReference>
<dbReference type="PANTHER" id="PTHR24061:SF599">
    <property type="entry name" value="G-PROTEIN COUPLED RECEPTORS FAMILY 3 PROFILE DOMAIN-CONTAINING PROTEIN"/>
    <property type="match status" value="1"/>
</dbReference>
<keyword evidence="10" id="KW-0807">Transducer</keyword>
<evidence type="ECO:0000256" key="7">
    <source>
        <dbReference type="ARBA" id="ARBA00023136"/>
    </source>
</evidence>
<organism evidence="13 14">
    <name type="scientific">Pelobates cultripes</name>
    <name type="common">Western spadefoot toad</name>
    <dbReference type="NCBI Taxonomy" id="61616"/>
    <lineage>
        <taxon>Eukaryota</taxon>
        <taxon>Metazoa</taxon>
        <taxon>Chordata</taxon>
        <taxon>Craniata</taxon>
        <taxon>Vertebrata</taxon>
        <taxon>Euteleostomi</taxon>
        <taxon>Amphibia</taxon>
        <taxon>Batrachia</taxon>
        <taxon>Anura</taxon>
        <taxon>Pelobatoidea</taxon>
        <taxon>Pelobatidae</taxon>
        <taxon>Pelobates</taxon>
    </lineage>
</organism>
<keyword evidence="6" id="KW-0297">G-protein coupled receptor</keyword>
<keyword evidence="5" id="KW-1133">Transmembrane helix</keyword>
<evidence type="ECO:0000256" key="4">
    <source>
        <dbReference type="ARBA" id="ARBA00022729"/>
    </source>
</evidence>
<dbReference type="AlphaFoldDB" id="A0AAD1RIX0"/>
<evidence type="ECO:0000256" key="6">
    <source>
        <dbReference type="ARBA" id="ARBA00023040"/>
    </source>
</evidence>
<evidence type="ECO:0000256" key="1">
    <source>
        <dbReference type="ARBA" id="ARBA00004651"/>
    </source>
</evidence>